<dbReference type="Proteomes" id="UP000223976">
    <property type="component" value="Segment"/>
</dbReference>
<proteinExistence type="predicted"/>
<organism evidence="1 2">
    <name type="scientific">Enterobacteria phage SEGD1</name>
    <dbReference type="NCBI Taxonomy" id="1805456"/>
    <lineage>
        <taxon>Viruses</taxon>
        <taxon>Duplodnaviria</taxon>
        <taxon>Heunggongvirae</taxon>
        <taxon>Uroviricota</taxon>
        <taxon>Caudoviricetes</taxon>
        <taxon>Chimalliviridae</taxon>
        <taxon>Seoulvirus</taxon>
        <taxon>Seoulvirus SPN3US</taxon>
    </lineage>
</organism>
<name>A0A142IIC6_9CAUD</name>
<protein>
    <submittedName>
        <fullName evidence="1">Putative virion structural protein</fullName>
    </submittedName>
</protein>
<reference evidence="1 2" key="1">
    <citation type="submission" date="2016-02" db="EMBL/GenBank/DDBJ databases">
        <title>Complete genome sequence of a polyvalent bacteriophage, SEGD1, simultaneously inhibiting both Salmonella enterica and Escherichia coli O157:H7.</title>
        <authorList>
            <person name="Fan J."/>
            <person name="Ma J."/>
        </authorList>
    </citation>
    <scope>NUCLEOTIDE SEQUENCE [LARGE SCALE GENOMIC DNA]</scope>
</reference>
<evidence type="ECO:0000313" key="1">
    <source>
        <dbReference type="EMBL" id="AMR59714.1"/>
    </source>
</evidence>
<sequence length="437" mass="48833">MSFGRLQQMANGHIANARGLPAIDYGIFLTVHGAPVTVLKMLSIIHTGHFTRDICLLTHLTLAIPYSHMRMITSSAEGDLKVKLLLRRGQKIAGVFNYRGIVINNRDHNAETPTMFLSQSDEKSIALVTLELMDESMWFLRNRQVGGIYHETDGLTVARSILADTLPEGVAAEGQLKGIEYDEEEQQAYRDIVIPDSEDFLSVFDYLQNHYGVYSKGIGVFQYLQRWYLYRPWDSLKFNNTTKPKLVIYNLPREQAAHIDRTTDIAGNVIYLICGGDTSSLEYRDQAALNHGTGYRVGSVRVLDGRSSSFTPGDISMTTPDKFVAQADPAAYPGGVVNAPIDPDKHFSDTDKPQRSKLEMGLGTIVQTTWNRSTHGILYPGMPVKYVFANEYGVYTRYGTLVGEVFQSAVDGQTMASGRYNTQSQLSLWLKDEKFTA</sequence>
<gene>
    <name evidence="1" type="ORF">SEGD1_065</name>
</gene>
<evidence type="ECO:0000313" key="2">
    <source>
        <dbReference type="Proteomes" id="UP000223976"/>
    </source>
</evidence>
<accession>A0A142IIC6</accession>
<dbReference type="EMBL" id="KU726251">
    <property type="protein sequence ID" value="AMR59714.1"/>
    <property type="molecule type" value="Genomic_DNA"/>
</dbReference>